<proteinExistence type="predicted"/>
<keyword evidence="3" id="KW-1185">Reference proteome</keyword>
<keyword evidence="1" id="KW-0472">Membrane</keyword>
<dbReference type="AlphaFoldDB" id="A0A401J457"/>
<comment type="caution">
    <text evidence="2">The sequence shown here is derived from an EMBL/GenBank/DDBJ whole genome shotgun (WGS) entry which is preliminary data.</text>
</comment>
<organism evidence="2 3">
    <name type="scientific">Sphingobium xenophagum</name>
    <dbReference type="NCBI Taxonomy" id="121428"/>
    <lineage>
        <taxon>Bacteria</taxon>
        <taxon>Pseudomonadati</taxon>
        <taxon>Pseudomonadota</taxon>
        <taxon>Alphaproteobacteria</taxon>
        <taxon>Sphingomonadales</taxon>
        <taxon>Sphingomonadaceae</taxon>
        <taxon>Sphingobium</taxon>
    </lineage>
</organism>
<sequence length="32" mass="3730">MFVMSRIDVFGDRICIVSSLLIVGWFLYSTIF</sequence>
<keyword evidence="1" id="KW-0812">Transmembrane</keyword>
<keyword evidence="1" id="KW-1133">Transmembrane helix</keyword>
<evidence type="ECO:0000313" key="2">
    <source>
        <dbReference type="EMBL" id="GBH31452.1"/>
    </source>
</evidence>
<feature type="transmembrane region" description="Helical" evidence="1">
    <location>
        <begin position="12"/>
        <end position="31"/>
    </location>
</feature>
<name>A0A401J457_SPHXE</name>
<accession>A0A401J457</accession>
<protein>
    <submittedName>
        <fullName evidence="2">Uncharacterized protein</fullName>
    </submittedName>
</protein>
<dbReference type="EMBL" id="BBQY01000016">
    <property type="protein sequence ID" value="GBH31452.1"/>
    <property type="molecule type" value="Genomic_DNA"/>
</dbReference>
<reference evidence="2 3" key="1">
    <citation type="submission" date="2014-12" db="EMBL/GenBank/DDBJ databases">
        <title>Whole genome sequencing of Sphingobium xenophagum OW59.</title>
        <authorList>
            <person name="Ohta Y."/>
            <person name="Nishi S."/>
            <person name="Hatada Y."/>
        </authorList>
    </citation>
    <scope>NUCLEOTIDE SEQUENCE [LARGE SCALE GENOMIC DNA]</scope>
    <source>
        <strain evidence="2 3">OW59</strain>
    </source>
</reference>
<dbReference type="STRING" id="1192759.GCA_000277525_01640"/>
<evidence type="ECO:0000256" key="1">
    <source>
        <dbReference type="SAM" id="Phobius"/>
    </source>
</evidence>
<evidence type="ECO:0000313" key="3">
    <source>
        <dbReference type="Proteomes" id="UP000290975"/>
    </source>
</evidence>
<dbReference type="Proteomes" id="UP000290975">
    <property type="component" value="Unassembled WGS sequence"/>
</dbReference>
<gene>
    <name evidence="2" type="ORF">MBESOW_P2708</name>
</gene>